<feature type="compositionally biased region" description="Polar residues" evidence="1">
    <location>
        <begin position="13"/>
        <end position="26"/>
    </location>
</feature>
<accession>A0ABQ8NL73</accession>
<sequence>MATAGKSFEGLESTATPRQATSTKTENTLRRYAAGAYETRLETTARPRRMVATCMRNRSRRHKVTPTDHCLGPHLVLLARLRSSFDLSIGGADTTISTFMQQATVNNLFKACSLCLGHASHCLSNDLVAAV</sequence>
<dbReference type="Proteomes" id="UP001059893">
    <property type="component" value="Unassembled WGS sequence"/>
</dbReference>
<evidence type="ECO:0000256" key="1">
    <source>
        <dbReference type="SAM" id="MobiDB-lite"/>
    </source>
</evidence>
<gene>
    <name evidence="2" type="ORF">MCOR33_005171</name>
</gene>
<feature type="region of interest" description="Disordered" evidence="1">
    <location>
        <begin position="1"/>
        <end position="28"/>
    </location>
</feature>
<protein>
    <submittedName>
        <fullName evidence="2">Uncharacterized protein</fullName>
    </submittedName>
</protein>
<proteinExistence type="predicted"/>
<comment type="caution">
    <text evidence="2">The sequence shown here is derived from an EMBL/GenBank/DDBJ whole genome shotgun (WGS) entry which is preliminary data.</text>
</comment>
<name>A0ABQ8NL73_PYRGI</name>
<evidence type="ECO:0000313" key="3">
    <source>
        <dbReference type="Proteomes" id="UP001059893"/>
    </source>
</evidence>
<organism evidence="2 3">
    <name type="scientific">Pyricularia grisea</name>
    <name type="common">Crabgrass-specific blast fungus</name>
    <name type="synonym">Magnaporthe grisea</name>
    <dbReference type="NCBI Taxonomy" id="148305"/>
    <lineage>
        <taxon>Eukaryota</taxon>
        <taxon>Fungi</taxon>
        <taxon>Dikarya</taxon>
        <taxon>Ascomycota</taxon>
        <taxon>Pezizomycotina</taxon>
        <taxon>Sordariomycetes</taxon>
        <taxon>Sordariomycetidae</taxon>
        <taxon>Magnaporthales</taxon>
        <taxon>Pyriculariaceae</taxon>
        <taxon>Pyricularia</taxon>
    </lineage>
</organism>
<dbReference type="EMBL" id="JABSND010000082">
    <property type="protein sequence ID" value="KAI6298786.1"/>
    <property type="molecule type" value="Genomic_DNA"/>
</dbReference>
<evidence type="ECO:0000313" key="2">
    <source>
        <dbReference type="EMBL" id="KAI6298786.1"/>
    </source>
</evidence>
<reference evidence="2" key="1">
    <citation type="submission" date="2021-01" db="EMBL/GenBank/DDBJ databases">
        <title>Deciphering the adaptive evolutionary patterns associated with biogeogrpahic diversity in the finger millet blast pathogen Magnaporthe oryzae in Eastern Africa.</title>
        <authorList>
            <person name="Onyema G."/>
            <person name="Shittu T.A."/>
            <person name="Dodsworth S."/>
            <person name="Devilliers S."/>
            <person name="Muthumeenakshi S."/>
            <person name="Sreenivasaprasad S."/>
        </authorList>
    </citation>
    <scope>NUCLEOTIDE SEQUENCE</scope>
    <source>
        <strain evidence="2">D15/s37</strain>
    </source>
</reference>
<keyword evidence="3" id="KW-1185">Reference proteome</keyword>